<feature type="signal peptide" evidence="1">
    <location>
        <begin position="1"/>
        <end position="19"/>
    </location>
</feature>
<name>A0ABU2WEG3_9GAMM</name>
<comment type="caution">
    <text evidence="2">The sequence shown here is derived from an EMBL/GenBank/DDBJ whole genome shotgun (WGS) entry which is preliminary data.</text>
</comment>
<keyword evidence="1" id="KW-0732">Signal</keyword>
<evidence type="ECO:0000313" key="2">
    <source>
        <dbReference type="EMBL" id="MDT0496252.1"/>
    </source>
</evidence>
<proteinExistence type="predicted"/>
<organism evidence="2 3">
    <name type="scientific">Banduia mediterranea</name>
    <dbReference type="NCBI Taxonomy" id="3075609"/>
    <lineage>
        <taxon>Bacteria</taxon>
        <taxon>Pseudomonadati</taxon>
        <taxon>Pseudomonadota</taxon>
        <taxon>Gammaproteobacteria</taxon>
        <taxon>Nevskiales</taxon>
        <taxon>Algiphilaceae</taxon>
        <taxon>Banduia</taxon>
    </lineage>
</organism>
<dbReference type="EMBL" id="JAVRIC010000002">
    <property type="protein sequence ID" value="MDT0496252.1"/>
    <property type="molecule type" value="Genomic_DNA"/>
</dbReference>
<accession>A0ABU2WEG3</accession>
<evidence type="ECO:0000313" key="3">
    <source>
        <dbReference type="Proteomes" id="UP001254608"/>
    </source>
</evidence>
<protein>
    <submittedName>
        <fullName evidence="2">DUF2066 domain-containing protein</fullName>
    </submittedName>
</protein>
<dbReference type="Proteomes" id="UP001254608">
    <property type="component" value="Unassembled WGS sequence"/>
</dbReference>
<evidence type="ECO:0000256" key="1">
    <source>
        <dbReference type="SAM" id="SignalP"/>
    </source>
</evidence>
<dbReference type="InterPro" id="IPR018642">
    <property type="entry name" value="DUF2066"/>
</dbReference>
<gene>
    <name evidence="2" type="ORF">RM530_02575</name>
</gene>
<feature type="chain" id="PRO_5046353646" evidence="1">
    <location>
        <begin position="20"/>
        <end position="220"/>
    </location>
</feature>
<dbReference type="RefSeq" id="WP_311363641.1">
    <property type="nucleotide sequence ID" value="NZ_JAVRIC010000002.1"/>
</dbReference>
<sequence length="220" mass="23235">MRPLLLVVALATAPAPLLAQFDSSADPGSSLGAGAQIDPQLGPYEALIPAPDQSDAALASALRSAMQSVIERQAGYGAAGTYEGEQLMSQARQYVLSYSFEVDAARTPPQTLLRARFDGNAVRSALARAGMITQRQTEAIEIEVSGIDDLADYQRVATHLRRLGSVRSAAPTAGYGDVLRFKLQVVGGPSALELALPTGGLLRQQRYGDAHTPAQYALAR</sequence>
<dbReference type="Pfam" id="PF09839">
    <property type="entry name" value="DUF2066"/>
    <property type="match status" value="1"/>
</dbReference>
<reference evidence="2 3" key="1">
    <citation type="submission" date="2023-09" db="EMBL/GenBank/DDBJ databases">
        <authorList>
            <person name="Rey-Velasco X."/>
        </authorList>
    </citation>
    <scope>NUCLEOTIDE SEQUENCE [LARGE SCALE GENOMIC DNA]</scope>
    <source>
        <strain evidence="2 3">W345</strain>
    </source>
</reference>
<keyword evidence="3" id="KW-1185">Reference proteome</keyword>